<feature type="region of interest" description="Disordered" evidence="1">
    <location>
        <begin position="1"/>
        <end position="34"/>
    </location>
</feature>
<dbReference type="Proteomes" id="UP001151760">
    <property type="component" value="Unassembled WGS sequence"/>
</dbReference>
<dbReference type="EMBL" id="BQNB010012544">
    <property type="protein sequence ID" value="GJT04912.1"/>
    <property type="molecule type" value="Genomic_DNA"/>
</dbReference>
<keyword evidence="3" id="KW-1185">Reference proteome</keyword>
<protein>
    <submittedName>
        <fullName evidence="2">Uncharacterized protein</fullName>
    </submittedName>
</protein>
<name>A0ABQ5AT92_9ASTR</name>
<evidence type="ECO:0000256" key="1">
    <source>
        <dbReference type="SAM" id="MobiDB-lite"/>
    </source>
</evidence>
<gene>
    <name evidence="2" type="ORF">Tco_0839374</name>
</gene>
<evidence type="ECO:0000313" key="3">
    <source>
        <dbReference type="Proteomes" id="UP001151760"/>
    </source>
</evidence>
<sequence length="72" mass="8103">MERNKNMIQKIEYSSPGDNSDAKRRKQENKRTAANLPSTNLSMVVLVIIPRQLIAKASAILHLSVTLWGKDL</sequence>
<accession>A0ABQ5AT92</accession>
<reference evidence="2" key="2">
    <citation type="submission" date="2022-01" db="EMBL/GenBank/DDBJ databases">
        <authorList>
            <person name="Yamashiro T."/>
            <person name="Shiraishi A."/>
            <person name="Satake H."/>
            <person name="Nakayama K."/>
        </authorList>
    </citation>
    <scope>NUCLEOTIDE SEQUENCE</scope>
</reference>
<evidence type="ECO:0000313" key="2">
    <source>
        <dbReference type="EMBL" id="GJT04912.1"/>
    </source>
</evidence>
<proteinExistence type="predicted"/>
<comment type="caution">
    <text evidence="2">The sequence shown here is derived from an EMBL/GenBank/DDBJ whole genome shotgun (WGS) entry which is preliminary data.</text>
</comment>
<organism evidence="2 3">
    <name type="scientific">Tanacetum coccineum</name>
    <dbReference type="NCBI Taxonomy" id="301880"/>
    <lineage>
        <taxon>Eukaryota</taxon>
        <taxon>Viridiplantae</taxon>
        <taxon>Streptophyta</taxon>
        <taxon>Embryophyta</taxon>
        <taxon>Tracheophyta</taxon>
        <taxon>Spermatophyta</taxon>
        <taxon>Magnoliopsida</taxon>
        <taxon>eudicotyledons</taxon>
        <taxon>Gunneridae</taxon>
        <taxon>Pentapetalae</taxon>
        <taxon>asterids</taxon>
        <taxon>campanulids</taxon>
        <taxon>Asterales</taxon>
        <taxon>Asteraceae</taxon>
        <taxon>Asteroideae</taxon>
        <taxon>Anthemideae</taxon>
        <taxon>Anthemidinae</taxon>
        <taxon>Tanacetum</taxon>
    </lineage>
</organism>
<reference evidence="2" key="1">
    <citation type="journal article" date="2022" name="Int. J. Mol. Sci.">
        <title>Draft Genome of Tanacetum Coccineum: Genomic Comparison of Closely Related Tanacetum-Family Plants.</title>
        <authorList>
            <person name="Yamashiro T."/>
            <person name="Shiraishi A."/>
            <person name="Nakayama K."/>
            <person name="Satake H."/>
        </authorList>
    </citation>
    <scope>NUCLEOTIDE SEQUENCE</scope>
</reference>